<dbReference type="Proteomes" id="UP000078397">
    <property type="component" value="Unassembled WGS sequence"/>
</dbReference>
<organism evidence="1 2">
    <name type="scientific">Pochonia chlamydosporia 170</name>
    <dbReference type="NCBI Taxonomy" id="1380566"/>
    <lineage>
        <taxon>Eukaryota</taxon>
        <taxon>Fungi</taxon>
        <taxon>Dikarya</taxon>
        <taxon>Ascomycota</taxon>
        <taxon>Pezizomycotina</taxon>
        <taxon>Sordariomycetes</taxon>
        <taxon>Hypocreomycetidae</taxon>
        <taxon>Hypocreales</taxon>
        <taxon>Clavicipitaceae</taxon>
        <taxon>Pochonia</taxon>
    </lineage>
</organism>
<evidence type="ECO:0000313" key="1">
    <source>
        <dbReference type="EMBL" id="OAQ60298.1"/>
    </source>
</evidence>
<keyword evidence="2" id="KW-1185">Reference proteome</keyword>
<gene>
    <name evidence="1" type="ORF">VFPPC_16791</name>
</gene>
<dbReference type="GeneID" id="28858538"/>
<accession>A0A179F4E6</accession>
<proteinExistence type="predicted"/>
<reference evidence="1 2" key="1">
    <citation type="journal article" date="2016" name="PLoS Pathog.">
        <title>Biosynthesis of antibiotic leucinostatins in bio-control fungus Purpureocillium lilacinum and their inhibition on phytophthora revealed by genome mining.</title>
        <authorList>
            <person name="Wang G."/>
            <person name="Liu Z."/>
            <person name="Lin R."/>
            <person name="Li E."/>
            <person name="Mao Z."/>
            <person name="Ling J."/>
            <person name="Yang Y."/>
            <person name="Yin W.B."/>
            <person name="Xie B."/>
        </authorList>
    </citation>
    <scope>NUCLEOTIDE SEQUENCE [LARGE SCALE GENOMIC DNA]</scope>
    <source>
        <strain evidence="1">170</strain>
    </source>
</reference>
<evidence type="ECO:0000313" key="2">
    <source>
        <dbReference type="Proteomes" id="UP000078397"/>
    </source>
</evidence>
<protein>
    <submittedName>
        <fullName evidence="1">Uncharacterized protein</fullName>
    </submittedName>
</protein>
<dbReference type="RefSeq" id="XP_018138208.1">
    <property type="nucleotide sequence ID" value="XM_018294544.1"/>
</dbReference>
<dbReference type="EMBL" id="LSBJ02000009">
    <property type="protein sequence ID" value="OAQ60298.1"/>
    <property type="molecule type" value="Genomic_DNA"/>
</dbReference>
<name>A0A179F4E6_METCM</name>
<comment type="caution">
    <text evidence="1">The sequence shown here is derived from an EMBL/GenBank/DDBJ whole genome shotgun (WGS) entry which is preliminary data.</text>
</comment>
<dbReference type="AlphaFoldDB" id="A0A179F4E6"/>
<sequence length="175" mass="18674">MFLFLDVVTPSRSTVDEAAACGRLFRGSSGRLATRLVTRASKILIRSSSFSTGPSRVTKLSWILVSSVAASGWTASLMRRSCSTRSLICLRSSLNCVNRSTIASYCSAASGYLSRSASIGHDAGSSSIASSALSAYRALRLLQFADSFFRIPRVGIANLFGDIVRRLRGVHAAVV</sequence>
<dbReference type="KEGG" id="pchm:VFPPC_16791"/>